<reference evidence="7 8" key="1">
    <citation type="submission" date="2013-07" db="EMBL/GenBank/DDBJ databases">
        <title>Isolation of a new Chlamydia species from the feral Sacred Ibis (Threskiornis aethiopicus): Chlamydia ibidis.</title>
        <authorList>
            <person name="Vorimore F."/>
            <person name="Hsia R.-C."/>
            <person name="Huot-Creasy H."/>
            <person name="Bastian S."/>
            <person name="Deruyter L."/>
            <person name="Passet A."/>
            <person name="Sachse K."/>
            <person name="Bavoil P."/>
            <person name="Myers G."/>
            <person name="Laroucau K."/>
        </authorList>
    </citation>
    <scope>NUCLEOTIDE SEQUENCE [LARGE SCALE GENOMIC DNA]</scope>
    <source>
        <strain evidence="7 8">10-1398/6</strain>
    </source>
</reference>
<keyword evidence="5" id="KW-0804">Transcription</keyword>
<dbReference type="EMBL" id="APJW01000003">
    <property type="protein sequence ID" value="EQM62366.1"/>
    <property type="molecule type" value="Genomic_DNA"/>
</dbReference>
<name>A0ABP2XD58_9CHLA</name>
<evidence type="ECO:0000256" key="5">
    <source>
        <dbReference type="ARBA" id="ARBA00023163"/>
    </source>
</evidence>
<dbReference type="PANTHER" id="PTHR11078:SF3">
    <property type="entry name" value="ANTITERMINATION NUSB DOMAIN-CONTAINING PROTEIN"/>
    <property type="match status" value="1"/>
</dbReference>
<evidence type="ECO:0000313" key="7">
    <source>
        <dbReference type="EMBL" id="EQM62366.1"/>
    </source>
</evidence>
<evidence type="ECO:0000256" key="1">
    <source>
        <dbReference type="ARBA" id="ARBA00005952"/>
    </source>
</evidence>
<organism evidence="7 8">
    <name type="scientific">Chlamydia ibidis 10-1398/6</name>
    <dbReference type="NCBI Taxonomy" id="1046581"/>
    <lineage>
        <taxon>Bacteria</taxon>
        <taxon>Pseudomonadati</taxon>
        <taxon>Chlamydiota</taxon>
        <taxon>Chlamydiia</taxon>
        <taxon>Chlamydiales</taxon>
        <taxon>Chlamydiaceae</taxon>
        <taxon>Chlamydia/Chlamydophila group</taxon>
        <taxon>Chlamydia</taxon>
    </lineage>
</organism>
<dbReference type="InterPro" id="IPR035926">
    <property type="entry name" value="NusB-like_sf"/>
</dbReference>
<keyword evidence="8" id="KW-1185">Reference proteome</keyword>
<sequence>MSALASETPAESCIGFPRPLPKQKTREIVLQMLYALNMDMSGDQGLVSLLMAQNSVTHKHAFSALDMSREILNKSPELDSLISKTIKNTSFDRLNLMEKNVLRLVLFEYLYLQPISTSVLIAEATRLVKKFSYKEACSFVHAVLNDVFCLDTPIAEPEHSLMCC</sequence>
<evidence type="ECO:0000313" key="8">
    <source>
        <dbReference type="Proteomes" id="UP000016064"/>
    </source>
</evidence>
<evidence type="ECO:0000256" key="2">
    <source>
        <dbReference type="ARBA" id="ARBA00022814"/>
    </source>
</evidence>
<dbReference type="NCBIfam" id="NF001230">
    <property type="entry name" value="PRK00202.2-5"/>
    <property type="match status" value="1"/>
</dbReference>
<gene>
    <name evidence="7" type="primary">nusB</name>
    <name evidence="7" type="ORF">H359_0869</name>
</gene>
<keyword evidence="2" id="KW-0889">Transcription antitermination</keyword>
<dbReference type="Pfam" id="PF01029">
    <property type="entry name" value="NusB"/>
    <property type="match status" value="1"/>
</dbReference>
<comment type="similarity">
    <text evidence="1">Belongs to the NusB family.</text>
</comment>
<keyword evidence="4" id="KW-0805">Transcription regulation</keyword>
<proteinExistence type="inferred from homology"/>
<dbReference type="RefSeq" id="WP_020370480.1">
    <property type="nucleotide sequence ID" value="NZ_APJW01000003.1"/>
</dbReference>
<keyword evidence="3" id="KW-0694">RNA-binding</keyword>
<evidence type="ECO:0000256" key="4">
    <source>
        <dbReference type="ARBA" id="ARBA00023015"/>
    </source>
</evidence>
<accession>A0ABP2XD58</accession>
<dbReference type="InterPro" id="IPR011605">
    <property type="entry name" value="NusB_fam"/>
</dbReference>
<dbReference type="Proteomes" id="UP000016064">
    <property type="component" value="Unassembled WGS sequence"/>
</dbReference>
<evidence type="ECO:0000256" key="3">
    <source>
        <dbReference type="ARBA" id="ARBA00022884"/>
    </source>
</evidence>
<dbReference type="Gene3D" id="1.10.940.10">
    <property type="entry name" value="NusB-like"/>
    <property type="match status" value="1"/>
</dbReference>
<evidence type="ECO:0000259" key="6">
    <source>
        <dbReference type="Pfam" id="PF01029"/>
    </source>
</evidence>
<comment type="caution">
    <text evidence="7">The sequence shown here is derived from an EMBL/GenBank/DDBJ whole genome shotgun (WGS) entry which is preliminary data.</text>
</comment>
<protein>
    <submittedName>
        <fullName evidence="7">Transcription antitermination factor NusB</fullName>
    </submittedName>
</protein>
<dbReference type="SUPFAM" id="SSF48013">
    <property type="entry name" value="NusB-like"/>
    <property type="match status" value="1"/>
</dbReference>
<dbReference type="InterPro" id="IPR006027">
    <property type="entry name" value="NusB_RsmB_TIM44"/>
</dbReference>
<feature type="domain" description="NusB/RsmB/TIM44" evidence="6">
    <location>
        <begin position="24"/>
        <end position="147"/>
    </location>
</feature>
<dbReference type="PANTHER" id="PTHR11078">
    <property type="entry name" value="N UTILIZATION SUBSTANCE PROTEIN B-RELATED"/>
    <property type="match status" value="1"/>
</dbReference>